<organism evidence="1 2">
    <name type="scientific">Devosia rhodophyticola</name>
    <dbReference type="NCBI Taxonomy" id="3026423"/>
    <lineage>
        <taxon>Bacteria</taxon>
        <taxon>Pseudomonadati</taxon>
        <taxon>Pseudomonadota</taxon>
        <taxon>Alphaproteobacteria</taxon>
        <taxon>Hyphomicrobiales</taxon>
        <taxon>Devosiaceae</taxon>
        <taxon>Devosia</taxon>
    </lineage>
</organism>
<dbReference type="RefSeq" id="WP_282212806.1">
    <property type="nucleotide sequence ID" value="NZ_CP118247.1"/>
</dbReference>
<dbReference type="EMBL" id="CP118247">
    <property type="protein sequence ID" value="WDR07293.1"/>
    <property type="molecule type" value="Genomic_DNA"/>
</dbReference>
<evidence type="ECO:0000313" key="1">
    <source>
        <dbReference type="EMBL" id="WDR07293.1"/>
    </source>
</evidence>
<gene>
    <name evidence="1" type="ORF">PSQ90_07705</name>
</gene>
<reference evidence="1 2" key="1">
    <citation type="submission" date="2023-02" db="EMBL/GenBank/DDBJ databases">
        <title>Devosia chondri sp. nov., isolated from the phycosphere of marine algae.</title>
        <authorList>
            <person name="Kim J.M."/>
            <person name="Lee J.K."/>
            <person name="Choi B.J."/>
            <person name="Bayburt H."/>
            <person name="Jeon C.O."/>
        </authorList>
    </citation>
    <scope>NUCLEOTIDE SEQUENCE [LARGE SCALE GENOMIC DNA]</scope>
    <source>
        <strain evidence="1 2">G2-5</strain>
    </source>
</reference>
<sequence length="329" mass="37259">MKKHSAKIQAWRDMADEKRETRVSRKLVLPRFEPKILPALSKAKRQAIVEKVAVKMQDWRASPFQNEASFRHGLRAGLCLVGFSWHRSDLEASVIVSASLNKIGAVRPTWAEGQCEYLGAYDNCVHCGHELSNDQIVHGDRFCDLDCVKAHRLSTGNQDLTRYRELAKSATRIITISKRKKQICEQCGNSFVKRGNTDNGRYCTVKCAGEAKRTRPDLVCENSDCGTIFKANAQWKNSTHHYCSAACAHSDRDRWAPTYECECALCGKSFQAKFKQAKFCSKSCNARHYQYRSGRVVPTRITPVVFDFFFILLDPANVAEPGLNLDEVR</sequence>
<dbReference type="Proteomes" id="UP001222118">
    <property type="component" value="Chromosome"/>
</dbReference>
<accession>A0ABY7Z0X6</accession>
<keyword evidence="2" id="KW-1185">Reference proteome</keyword>
<name>A0ABY7Z0X6_9HYPH</name>
<protein>
    <submittedName>
        <fullName evidence="1">Uncharacterized protein</fullName>
    </submittedName>
</protein>
<proteinExistence type="predicted"/>
<evidence type="ECO:0000313" key="2">
    <source>
        <dbReference type="Proteomes" id="UP001222118"/>
    </source>
</evidence>